<keyword evidence="3" id="KW-1003">Cell membrane</keyword>
<evidence type="ECO:0000256" key="4">
    <source>
        <dbReference type="ARBA" id="ARBA00022692"/>
    </source>
</evidence>
<dbReference type="PANTHER" id="PTHR30347">
    <property type="entry name" value="POTASSIUM CHANNEL RELATED"/>
    <property type="match status" value="1"/>
</dbReference>
<feature type="transmembrane region" description="Helical" evidence="9">
    <location>
        <begin position="493"/>
        <end position="511"/>
    </location>
</feature>
<dbReference type="Gene3D" id="3.30.70.100">
    <property type="match status" value="1"/>
</dbReference>
<sequence length="747" mass="82282">MIRLMIRSLLLAACLLAARPVLADPQSDLVWDAAAQQSLEQARAEFRQANQVDLPAGGPALEQALERQHLLAQTVTLLEQERDQLHRLDDARKRVGEQVARTRAWNGFDTPPPYSILMVDRIRQALATAQSQADAATSRAALLNQAIDESAKDLSDADVAMRQAEEKSATPAAGKAPDDWTRERLRLRARAAAATMNSARSALMLAQAEAAEQQSLAELYQKQLAVVLKHSTFSQQDLDGVLADLDKQRDQLEERLRQSQLAVSSARNALAEAQRQQAAFKNSNGSGNGNSPAAAARQALLSQTVELRRLQADNADLRRETIQHILEALDWKRASWQLRWTLVNSHDADKREDALQRINQLISRLQSWNRYIQDEYLRSRRMGDETAPTPGDLNRAQKLLTKDMRDAYVERSETLSDTEQAVGDLLRTLTLWREDYQAQTRAGEVGDWLRAAAAAVRHTLVDLWNFELLTAEDTLEVDGRKIVAVRSVTVGKSIGVVVLVILGALVSRRVIRAVRGLAVKRLGASASHAATVGRWAQLLATTLMVLVALYATNIPLTVFTFLGGALAIGVGFGTQNLLKNMISGIMLLVERPLRVGDIVEVGNVVGTVTHINIRSSTVRTNDGIEVLVPNSTFIENNVTNWTYSTAQVRRTVSVGVDYDADPQRVAELLKAVATCHAMVSQNPEPQVLLSDFGSDALQFTLRYWIDYADNADASAIASDLRFRIVAVLSQAGIGIPYPQRVVHLKQG</sequence>
<dbReference type="InterPro" id="IPR011066">
    <property type="entry name" value="MscS_channel_C_sf"/>
</dbReference>
<evidence type="ECO:0000256" key="6">
    <source>
        <dbReference type="ARBA" id="ARBA00023136"/>
    </source>
</evidence>
<dbReference type="InterPro" id="IPR023408">
    <property type="entry name" value="MscS_beta-dom_sf"/>
</dbReference>
<dbReference type="InterPro" id="IPR049278">
    <property type="entry name" value="MS_channel_C"/>
</dbReference>
<evidence type="ECO:0000259" key="10">
    <source>
        <dbReference type="Pfam" id="PF00924"/>
    </source>
</evidence>
<keyword evidence="5 9" id="KW-1133">Transmembrane helix</keyword>
<evidence type="ECO:0000256" key="3">
    <source>
        <dbReference type="ARBA" id="ARBA00022475"/>
    </source>
</evidence>
<dbReference type="EMBL" id="MLJW01000434">
    <property type="protein sequence ID" value="OIQ87215.1"/>
    <property type="molecule type" value="Genomic_DNA"/>
</dbReference>
<feature type="region of interest" description="Disordered" evidence="8">
    <location>
        <begin position="274"/>
        <end position="294"/>
    </location>
</feature>
<keyword evidence="7" id="KW-0175">Coiled coil</keyword>
<feature type="domain" description="Mechanosensitive ion channel MscS C-terminal" evidence="11">
    <location>
        <begin position="651"/>
        <end position="735"/>
    </location>
</feature>
<name>A0A1J5R589_9ZZZZ</name>
<comment type="caution">
    <text evidence="12">The sequence shown here is derived from an EMBL/GenBank/DDBJ whole genome shotgun (WGS) entry which is preliminary data.</text>
</comment>
<evidence type="ECO:0000256" key="1">
    <source>
        <dbReference type="ARBA" id="ARBA00004651"/>
    </source>
</evidence>
<keyword evidence="4 9" id="KW-0812">Transmembrane</keyword>
<evidence type="ECO:0000256" key="5">
    <source>
        <dbReference type="ARBA" id="ARBA00022989"/>
    </source>
</evidence>
<dbReference type="InterPro" id="IPR052702">
    <property type="entry name" value="MscS-like_channel"/>
</dbReference>
<feature type="compositionally biased region" description="Low complexity" evidence="8">
    <location>
        <begin position="282"/>
        <end position="294"/>
    </location>
</feature>
<dbReference type="GO" id="GO:0055085">
    <property type="term" value="P:transmembrane transport"/>
    <property type="evidence" value="ECO:0007669"/>
    <property type="project" value="InterPro"/>
</dbReference>
<keyword evidence="6 9" id="KW-0472">Membrane</keyword>
<evidence type="ECO:0000256" key="2">
    <source>
        <dbReference type="ARBA" id="ARBA00008017"/>
    </source>
</evidence>
<comment type="similarity">
    <text evidence="2">Belongs to the MscS (TC 1.A.23) family.</text>
</comment>
<reference evidence="12" key="1">
    <citation type="submission" date="2016-10" db="EMBL/GenBank/DDBJ databases">
        <title>Sequence of Gallionella enrichment culture.</title>
        <authorList>
            <person name="Poehlein A."/>
            <person name="Muehling M."/>
            <person name="Daniel R."/>
        </authorList>
    </citation>
    <scope>NUCLEOTIDE SEQUENCE</scope>
</reference>
<evidence type="ECO:0000256" key="7">
    <source>
        <dbReference type="SAM" id="Coils"/>
    </source>
</evidence>
<dbReference type="AlphaFoldDB" id="A0A1J5R589"/>
<evidence type="ECO:0000259" key="11">
    <source>
        <dbReference type="Pfam" id="PF21082"/>
    </source>
</evidence>
<organism evidence="12">
    <name type="scientific">mine drainage metagenome</name>
    <dbReference type="NCBI Taxonomy" id="410659"/>
    <lineage>
        <taxon>unclassified sequences</taxon>
        <taxon>metagenomes</taxon>
        <taxon>ecological metagenomes</taxon>
    </lineage>
</organism>
<feature type="domain" description="Mechanosensitive ion channel MscS" evidence="10">
    <location>
        <begin position="576"/>
        <end position="642"/>
    </location>
</feature>
<dbReference type="InterPro" id="IPR006685">
    <property type="entry name" value="MscS_channel_2nd"/>
</dbReference>
<accession>A0A1J5R589</accession>
<dbReference type="SUPFAM" id="SSF50182">
    <property type="entry name" value="Sm-like ribonucleoproteins"/>
    <property type="match status" value="1"/>
</dbReference>
<dbReference type="Gene3D" id="2.30.30.60">
    <property type="match status" value="1"/>
</dbReference>
<dbReference type="InterPro" id="IPR010920">
    <property type="entry name" value="LSM_dom_sf"/>
</dbReference>
<comment type="subcellular location">
    <subcellularLocation>
        <location evidence="1">Cell membrane</location>
        <topology evidence="1">Multi-pass membrane protein</topology>
    </subcellularLocation>
</comment>
<evidence type="ECO:0000256" key="9">
    <source>
        <dbReference type="SAM" id="Phobius"/>
    </source>
</evidence>
<dbReference type="GO" id="GO:0005886">
    <property type="term" value="C:plasma membrane"/>
    <property type="evidence" value="ECO:0007669"/>
    <property type="project" value="UniProtKB-SubCell"/>
</dbReference>
<proteinExistence type="inferred from homology"/>
<feature type="coiled-coil region" evidence="7">
    <location>
        <begin position="78"/>
        <end position="167"/>
    </location>
</feature>
<evidence type="ECO:0000313" key="12">
    <source>
        <dbReference type="EMBL" id="OIQ87215.1"/>
    </source>
</evidence>
<dbReference type="Pfam" id="PF00924">
    <property type="entry name" value="MS_channel_2nd"/>
    <property type="match status" value="1"/>
</dbReference>
<gene>
    <name evidence="12" type="primary">mscK_7</name>
    <name evidence="12" type="ORF">GALL_309420</name>
</gene>
<dbReference type="Gene3D" id="1.10.287.1260">
    <property type="match status" value="1"/>
</dbReference>
<dbReference type="InterPro" id="IPR006686">
    <property type="entry name" value="MscS_channel_CS"/>
</dbReference>
<dbReference type="PROSITE" id="PS01246">
    <property type="entry name" value="UPF0003"/>
    <property type="match status" value="1"/>
</dbReference>
<dbReference type="SUPFAM" id="SSF82689">
    <property type="entry name" value="Mechanosensitive channel protein MscS (YggB), C-terminal domain"/>
    <property type="match status" value="1"/>
</dbReference>
<dbReference type="PANTHER" id="PTHR30347:SF1">
    <property type="entry name" value="MECHANOSENSITIVE CHANNEL MSCK"/>
    <property type="match status" value="1"/>
</dbReference>
<protein>
    <submittedName>
        <fullName evidence="12">Mechanosensitive channel MscK</fullName>
    </submittedName>
</protein>
<dbReference type="Pfam" id="PF21082">
    <property type="entry name" value="MS_channel_3rd"/>
    <property type="match status" value="1"/>
</dbReference>
<evidence type="ECO:0000256" key="8">
    <source>
        <dbReference type="SAM" id="MobiDB-lite"/>
    </source>
</evidence>